<protein>
    <submittedName>
        <fullName evidence="1">Uncharacterized protein</fullName>
    </submittedName>
</protein>
<evidence type="ECO:0000313" key="1">
    <source>
        <dbReference type="EMBL" id="VCW77822.1"/>
    </source>
</evidence>
<keyword evidence="2" id="KW-1185">Reference proteome</keyword>
<comment type="caution">
    <text evidence="1">The sequence shown here is derived from an EMBL/GenBank/DDBJ whole genome shotgun (WGS) entry which is preliminary data.</text>
</comment>
<accession>A0A9X9LNT6</accession>
<dbReference type="Proteomes" id="UP000269945">
    <property type="component" value="Unassembled WGS sequence"/>
</dbReference>
<gene>
    <name evidence="1" type="ORF">BN2614_LOCUS8</name>
</gene>
<feature type="non-terminal residue" evidence="1">
    <location>
        <position position="66"/>
    </location>
</feature>
<reference evidence="1 2" key="1">
    <citation type="submission" date="2018-10" db="EMBL/GenBank/DDBJ databases">
        <authorList>
            <person name="Ekblom R."/>
            <person name="Jareborg N."/>
        </authorList>
    </citation>
    <scope>NUCLEOTIDE SEQUENCE [LARGE SCALE GENOMIC DNA]</scope>
    <source>
        <tissue evidence="1">Muscle</tissue>
    </source>
</reference>
<name>A0A9X9LNT6_GULGU</name>
<organism evidence="1 2">
    <name type="scientific">Gulo gulo</name>
    <name type="common">Wolverine</name>
    <name type="synonym">Gluton</name>
    <dbReference type="NCBI Taxonomy" id="48420"/>
    <lineage>
        <taxon>Eukaryota</taxon>
        <taxon>Metazoa</taxon>
        <taxon>Chordata</taxon>
        <taxon>Craniata</taxon>
        <taxon>Vertebrata</taxon>
        <taxon>Euteleostomi</taxon>
        <taxon>Mammalia</taxon>
        <taxon>Eutheria</taxon>
        <taxon>Laurasiatheria</taxon>
        <taxon>Carnivora</taxon>
        <taxon>Caniformia</taxon>
        <taxon>Musteloidea</taxon>
        <taxon>Mustelidae</taxon>
        <taxon>Guloninae</taxon>
        <taxon>Gulo</taxon>
    </lineage>
</organism>
<evidence type="ECO:0000313" key="2">
    <source>
        <dbReference type="Proteomes" id="UP000269945"/>
    </source>
</evidence>
<sequence length="66" mass="7552">MKSATMVLLQKIVEFPNKSFTESSESFVDFKRAKFHYHIITATPETELPLPVDAFQCHVNAHLKDS</sequence>
<proteinExistence type="predicted"/>
<dbReference type="AlphaFoldDB" id="A0A9X9LNT6"/>
<dbReference type="EMBL" id="CYRY02009442">
    <property type="protein sequence ID" value="VCW77822.1"/>
    <property type="molecule type" value="Genomic_DNA"/>
</dbReference>